<name>A0A096XSV3_9CAUD</name>
<keyword evidence="2" id="KW-1185">Reference proteome</keyword>
<dbReference type="EMBL" id="KJ801817">
    <property type="protein sequence ID" value="AII28387.1"/>
    <property type="molecule type" value="Genomic_DNA"/>
</dbReference>
<protein>
    <submittedName>
        <fullName evidence="1">Uncharacterized protein</fullName>
    </submittedName>
</protein>
<evidence type="ECO:0000313" key="1">
    <source>
        <dbReference type="EMBL" id="AII28387.1"/>
    </source>
</evidence>
<accession>A0A096XSV3</accession>
<reference evidence="1" key="1">
    <citation type="submission" date="2014-05" db="EMBL/GenBank/DDBJ databases">
        <title>Complete genome sequence of Enterococcus faecalis bacteriophage ECP3.</title>
        <authorList>
            <person name="Kang H.-Y."/>
            <person name="Kim S."/>
            <person name="Kim J."/>
        </authorList>
    </citation>
    <scope>NUCLEOTIDE SEQUENCE [LARGE SCALE GENOMIC DNA]</scope>
    <source>
        <strain evidence="1">ECP3</strain>
    </source>
</reference>
<dbReference type="GeneID" id="24628076"/>
<organism evidence="1 2">
    <name type="scientific">Enterococcus phage ECP3</name>
    <dbReference type="NCBI Taxonomy" id="1498168"/>
    <lineage>
        <taxon>Viruses</taxon>
        <taxon>Duplodnaviria</taxon>
        <taxon>Heunggongvirae</taxon>
        <taxon>Uroviricota</taxon>
        <taxon>Caudoviricetes</taxon>
        <taxon>Herelleviridae</taxon>
        <taxon>Brockvirinae</taxon>
        <taxon>Kochikohdavirus</taxon>
        <taxon>Kochikohdavirus ECP3</taxon>
    </lineage>
</organism>
<dbReference type="Proteomes" id="UP000030157">
    <property type="component" value="Segment"/>
</dbReference>
<dbReference type="RefSeq" id="YP_009147028.1">
    <property type="nucleotide sequence ID" value="NC_027335.2"/>
</dbReference>
<proteinExistence type="predicted"/>
<sequence>MLKKGKEVTLRKFYNIITDKESVLLGARYTSSIMTTDIPITTTFEDVEVDLKKETVAGTISFRPVGERQINALSLLKEASTAYGGYGEFLDDTIEKPLINSDFAVDVSLADSAFSNLQEIPFNLYMSSPKVFYTEVSIRGRKHMQYVLEDESSSGVTSTLALVFRKKLYDGETLLGVHTCTEALARVEGIKVLQFIANGSVLEQVIGAVSVLGGSTGTTLFPMFDDMVMQFVMIESVPWVHISCDTGAIAFKEEDIRNVTIKSARPGEYKVTIYLLDEKVTLLIG</sequence>
<evidence type="ECO:0000313" key="2">
    <source>
        <dbReference type="Proteomes" id="UP000030157"/>
    </source>
</evidence>